<proteinExistence type="predicted"/>
<keyword evidence="2" id="KW-0812">Transmembrane</keyword>
<evidence type="ECO:0000256" key="2">
    <source>
        <dbReference type="SAM" id="Phobius"/>
    </source>
</evidence>
<keyword evidence="2" id="KW-1133">Transmembrane helix</keyword>
<keyword evidence="2" id="KW-0472">Membrane</keyword>
<feature type="compositionally biased region" description="Polar residues" evidence="1">
    <location>
        <begin position="41"/>
        <end position="54"/>
    </location>
</feature>
<comment type="caution">
    <text evidence="3">The sequence shown here is derived from an EMBL/GenBank/DDBJ whole genome shotgun (WGS) entry which is preliminary data.</text>
</comment>
<gene>
    <name evidence="3" type="ORF">GCM10008986_17590</name>
</gene>
<reference evidence="3 4" key="1">
    <citation type="journal article" date="2019" name="Int. J. Syst. Evol. Microbiol.">
        <title>The Global Catalogue of Microorganisms (GCM) 10K type strain sequencing project: providing services to taxonomists for standard genome sequencing and annotation.</title>
        <authorList>
            <consortium name="The Broad Institute Genomics Platform"/>
            <consortium name="The Broad Institute Genome Sequencing Center for Infectious Disease"/>
            <person name="Wu L."/>
            <person name="Ma J."/>
        </authorList>
    </citation>
    <scope>NUCLEOTIDE SEQUENCE [LARGE SCALE GENOMIC DNA]</scope>
    <source>
        <strain evidence="3 4">JCM 12389</strain>
    </source>
</reference>
<sequence length="62" mass="6834">MGSFVLELSLLGILIIGLTAFSAVIVQFSGERLFGRKTKNHYSSQSHSIQSNWKQVGGKHQT</sequence>
<dbReference type="EMBL" id="BAAADO010000003">
    <property type="protein sequence ID" value="GAA0491871.1"/>
    <property type="molecule type" value="Genomic_DNA"/>
</dbReference>
<dbReference type="Proteomes" id="UP001500880">
    <property type="component" value="Unassembled WGS sequence"/>
</dbReference>
<name>A0ABN1B7Y4_9BACI</name>
<keyword evidence="4" id="KW-1185">Reference proteome</keyword>
<evidence type="ECO:0000256" key="1">
    <source>
        <dbReference type="SAM" id="MobiDB-lite"/>
    </source>
</evidence>
<feature type="region of interest" description="Disordered" evidence="1">
    <location>
        <begin position="40"/>
        <end position="62"/>
    </location>
</feature>
<evidence type="ECO:0000313" key="4">
    <source>
        <dbReference type="Proteomes" id="UP001500880"/>
    </source>
</evidence>
<accession>A0ABN1B7Y4</accession>
<protein>
    <submittedName>
        <fullName evidence="3">Uncharacterized protein</fullName>
    </submittedName>
</protein>
<dbReference type="RefSeq" id="WP_343839855.1">
    <property type="nucleotide sequence ID" value="NZ_BAAADO010000003.1"/>
</dbReference>
<organism evidence="3 4">
    <name type="scientific">Salinibacillus aidingensis</name>
    <dbReference type="NCBI Taxonomy" id="237684"/>
    <lineage>
        <taxon>Bacteria</taxon>
        <taxon>Bacillati</taxon>
        <taxon>Bacillota</taxon>
        <taxon>Bacilli</taxon>
        <taxon>Bacillales</taxon>
        <taxon>Bacillaceae</taxon>
        <taxon>Salinibacillus</taxon>
    </lineage>
</organism>
<evidence type="ECO:0000313" key="3">
    <source>
        <dbReference type="EMBL" id="GAA0491871.1"/>
    </source>
</evidence>
<feature type="transmembrane region" description="Helical" evidence="2">
    <location>
        <begin position="6"/>
        <end position="29"/>
    </location>
</feature>